<dbReference type="Gene3D" id="3.40.30.10">
    <property type="entry name" value="Glutaredoxin"/>
    <property type="match status" value="1"/>
</dbReference>
<dbReference type="PROSITE" id="PS51352">
    <property type="entry name" value="THIOREDOXIN_2"/>
    <property type="match status" value="1"/>
</dbReference>
<sequence length="165" mass="18608">MATIKPKAFVGKKAPGFTLPASGGREVSLSDYLGRKVVLFFYPKDLTPACTQESCDFRDAHADFEGCSTVVLGISIDTAETHDRFTEKYGLPFELLADTEHKVCELYGVWQLKKLYGREYMGLVRSTFLIDEKGKLVREWRNLRVKGHVQEVLQAACEPAKKKTK</sequence>
<keyword evidence="7" id="KW-1015">Disulfide bond</keyword>
<dbReference type="InterPro" id="IPR050924">
    <property type="entry name" value="Peroxiredoxin_BCP/PrxQ"/>
</dbReference>
<keyword evidence="5" id="KW-0049">Antioxidant</keyword>
<evidence type="ECO:0000313" key="15">
    <source>
        <dbReference type="Proteomes" id="UP001589818"/>
    </source>
</evidence>
<evidence type="ECO:0000256" key="7">
    <source>
        <dbReference type="ARBA" id="ARBA00023157"/>
    </source>
</evidence>
<evidence type="ECO:0000313" key="14">
    <source>
        <dbReference type="EMBL" id="MFC0393678.1"/>
    </source>
</evidence>
<evidence type="ECO:0000256" key="10">
    <source>
        <dbReference type="ARBA" id="ARBA00038489"/>
    </source>
</evidence>
<accession>A0ABV6JCM9</accession>
<dbReference type="InterPro" id="IPR013766">
    <property type="entry name" value="Thioredoxin_domain"/>
</dbReference>
<keyword evidence="15" id="KW-1185">Reference proteome</keyword>
<evidence type="ECO:0000256" key="3">
    <source>
        <dbReference type="ARBA" id="ARBA00013017"/>
    </source>
</evidence>
<evidence type="ECO:0000256" key="2">
    <source>
        <dbReference type="ARBA" id="ARBA00011245"/>
    </source>
</evidence>
<reference evidence="14 15" key="1">
    <citation type="submission" date="2024-09" db="EMBL/GenBank/DDBJ databases">
        <authorList>
            <person name="Sun Q."/>
            <person name="Mori K."/>
        </authorList>
    </citation>
    <scope>NUCLEOTIDE SEQUENCE [LARGE SCALE GENOMIC DNA]</scope>
    <source>
        <strain evidence="14 15">CCM 4839</strain>
    </source>
</reference>
<dbReference type="Proteomes" id="UP001589818">
    <property type="component" value="Unassembled WGS sequence"/>
</dbReference>
<organism evidence="14 15">
    <name type="scientific">Paenibacillus mendelii</name>
    <dbReference type="NCBI Taxonomy" id="206163"/>
    <lineage>
        <taxon>Bacteria</taxon>
        <taxon>Bacillati</taxon>
        <taxon>Bacillota</taxon>
        <taxon>Bacilli</taxon>
        <taxon>Bacillales</taxon>
        <taxon>Paenibacillaceae</taxon>
        <taxon>Paenibacillus</taxon>
    </lineage>
</organism>
<comment type="function">
    <text evidence="1">Thiol-specific peroxidase that catalyzes the reduction of hydrogen peroxide and organic hydroperoxides to water and alcohols, respectively. Plays a role in cell protection against oxidative stress by detoxifying peroxides and as sensor of hydrogen peroxide-mediated signaling events.</text>
</comment>
<evidence type="ECO:0000256" key="4">
    <source>
        <dbReference type="ARBA" id="ARBA00022559"/>
    </source>
</evidence>
<dbReference type="InterPro" id="IPR036249">
    <property type="entry name" value="Thioredoxin-like_sf"/>
</dbReference>
<dbReference type="PIRSF" id="PIRSF000239">
    <property type="entry name" value="AHPC"/>
    <property type="match status" value="1"/>
</dbReference>
<comment type="catalytic activity">
    <reaction evidence="12">
        <text>a hydroperoxide + [thioredoxin]-dithiol = an alcohol + [thioredoxin]-disulfide + H2O</text>
        <dbReference type="Rhea" id="RHEA:62620"/>
        <dbReference type="Rhea" id="RHEA-COMP:10698"/>
        <dbReference type="Rhea" id="RHEA-COMP:10700"/>
        <dbReference type="ChEBI" id="CHEBI:15377"/>
        <dbReference type="ChEBI" id="CHEBI:29950"/>
        <dbReference type="ChEBI" id="CHEBI:30879"/>
        <dbReference type="ChEBI" id="CHEBI:35924"/>
        <dbReference type="ChEBI" id="CHEBI:50058"/>
        <dbReference type="EC" id="1.11.1.24"/>
    </reaction>
</comment>
<proteinExistence type="inferred from homology"/>
<protein>
    <recommendedName>
        <fullName evidence="3">thioredoxin-dependent peroxiredoxin</fullName>
        <ecNumber evidence="3">1.11.1.24</ecNumber>
    </recommendedName>
    <alternativeName>
        <fullName evidence="11">Bacterioferritin comigratory protein</fullName>
    </alternativeName>
    <alternativeName>
        <fullName evidence="9">Thioredoxin peroxidase</fullName>
    </alternativeName>
</protein>
<comment type="subunit">
    <text evidence="2">Monomer.</text>
</comment>
<gene>
    <name evidence="14" type="primary">bcp</name>
    <name evidence="14" type="ORF">ACFFJ8_20190</name>
</gene>
<name>A0ABV6JCM9_9BACL</name>
<dbReference type="SUPFAM" id="SSF52833">
    <property type="entry name" value="Thioredoxin-like"/>
    <property type="match status" value="1"/>
</dbReference>
<feature type="domain" description="Thioredoxin" evidence="13">
    <location>
        <begin position="8"/>
        <end position="162"/>
    </location>
</feature>
<dbReference type="InterPro" id="IPR024706">
    <property type="entry name" value="Peroxiredoxin_AhpC-typ"/>
</dbReference>
<evidence type="ECO:0000256" key="9">
    <source>
        <dbReference type="ARBA" id="ARBA00032824"/>
    </source>
</evidence>
<dbReference type="NCBIfam" id="NF006960">
    <property type="entry name" value="PRK09437.1"/>
    <property type="match status" value="1"/>
</dbReference>
<dbReference type="InterPro" id="IPR000866">
    <property type="entry name" value="AhpC/TSA"/>
</dbReference>
<evidence type="ECO:0000256" key="12">
    <source>
        <dbReference type="ARBA" id="ARBA00049091"/>
    </source>
</evidence>
<comment type="caution">
    <text evidence="14">The sequence shown here is derived from an EMBL/GenBank/DDBJ whole genome shotgun (WGS) entry which is preliminary data.</text>
</comment>
<comment type="similarity">
    <text evidence="10">Belongs to the peroxiredoxin family. BCP/PrxQ subfamily.</text>
</comment>
<dbReference type="EMBL" id="JBHLVF010000034">
    <property type="protein sequence ID" value="MFC0393678.1"/>
    <property type="molecule type" value="Genomic_DNA"/>
</dbReference>
<dbReference type="Pfam" id="PF00578">
    <property type="entry name" value="AhpC-TSA"/>
    <property type="match status" value="1"/>
</dbReference>
<evidence type="ECO:0000256" key="5">
    <source>
        <dbReference type="ARBA" id="ARBA00022862"/>
    </source>
</evidence>
<dbReference type="EC" id="1.11.1.24" evidence="3"/>
<evidence type="ECO:0000256" key="1">
    <source>
        <dbReference type="ARBA" id="ARBA00003330"/>
    </source>
</evidence>
<keyword evidence="4 14" id="KW-0575">Peroxidase</keyword>
<keyword evidence="6 14" id="KW-0560">Oxidoreductase</keyword>
<evidence type="ECO:0000256" key="8">
    <source>
        <dbReference type="ARBA" id="ARBA00023284"/>
    </source>
</evidence>
<dbReference type="GO" id="GO:0140824">
    <property type="term" value="F:thioredoxin-dependent peroxiredoxin activity"/>
    <property type="evidence" value="ECO:0007669"/>
    <property type="project" value="UniProtKB-EC"/>
</dbReference>
<keyword evidence="8" id="KW-0676">Redox-active center</keyword>
<dbReference type="PANTHER" id="PTHR42801:SF4">
    <property type="entry name" value="AHPC_TSA FAMILY PROTEIN"/>
    <property type="match status" value="1"/>
</dbReference>
<evidence type="ECO:0000256" key="6">
    <source>
        <dbReference type="ARBA" id="ARBA00023002"/>
    </source>
</evidence>
<dbReference type="RefSeq" id="WP_204820633.1">
    <property type="nucleotide sequence ID" value="NZ_JANHOF010000013.1"/>
</dbReference>
<evidence type="ECO:0000256" key="11">
    <source>
        <dbReference type="ARBA" id="ARBA00041373"/>
    </source>
</evidence>
<dbReference type="PANTHER" id="PTHR42801">
    <property type="entry name" value="THIOREDOXIN-DEPENDENT PEROXIDE REDUCTASE"/>
    <property type="match status" value="1"/>
</dbReference>
<evidence type="ECO:0000259" key="13">
    <source>
        <dbReference type="PROSITE" id="PS51352"/>
    </source>
</evidence>
<dbReference type="CDD" id="cd03017">
    <property type="entry name" value="PRX_BCP"/>
    <property type="match status" value="1"/>
</dbReference>